<accession>A0ACC0JKT5</accession>
<organism evidence="1 2">
    <name type="scientific">Choristoneura fumiferana</name>
    <name type="common">Spruce budworm moth</name>
    <name type="synonym">Archips fumiferana</name>
    <dbReference type="NCBI Taxonomy" id="7141"/>
    <lineage>
        <taxon>Eukaryota</taxon>
        <taxon>Metazoa</taxon>
        <taxon>Ecdysozoa</taxon>
        <taxon>Arthropoda</taxon>
        <taxon>Hexapoda</taxon>
        <taxon>Insecta</taxon>
        <taxon>Pterygota</taxon>
        <taxon>Neoptera</taxon>
        <taxon>Endopterygota</taxon>
        <taxon>Lepidoptera</taxon>
        <taxon>Glossata</taxon>
        <taxon>Ditrysia</taxon>
        <taxon>Tortricoidea</taxon>
        <taxon>Tortricidae</taxon>
        <taxon>Tortricinae</taxon>
        <taxon>Choristoneura</taxon>
    </lineage>
</organism>
<evidence type="ECO:0000313" key="2">
    <source>
        <dbReference type="Proteomes" id="UP001064048"/>
    </source>
</evidence>
<dbReference type="Proteomes" id="UP001064048">
    <property type="component" value="Chromosome 11"/>
</dbReference>
<protein>
    <submittedName>
        <fullName evidence="1">Uncharacterized protein</fullName>
    </submittedName>
</protein>
<comment type="caution">
    <text evidence="1">The sequence shown here is derived from an EMBL/GenBank/DDBJ whole genome shotgun (WGS) entry which is preliminary data.</text>
</comment>
<sequence>MMFWCLELCLVLLFGLVEGKYGWVVWTGSRMRVSASEYLAEIPDPHVARGIYRNEINGTGTGGGERRDLVQQQVVAGAARGADIPTLFSLMQVCVQLITRWAFLEIHTVEDCSDTRQAFAAGFLEGYLTRDLVWMHWQNMLKGYDDHFKPSLDLYCANKTDICKAIESFVDKNEDYIAAMVQSNYDDPYWYQVKLYYIQIEGLAMGYNEATQNVQEQLTVRDIVWINMLGDLDELALSLTLPSERQVLAMFPDHCSGLVKLLPDLSNLYTAQATWNRLVLPSERKYCGLVKMLPDPSNLYTVQATWNSSVWLKSPTYVASGMAYWYWALGGACLLTSYQSMLRIQKKYVLNYRLSATSRVRIPGYKMAFSSYPAFVQSTDDLYIISSGLVTAETTIGNTNRTLFKLVHPRGQILEYARAMLANRLARNGEEWVSVFRRHNSGTYNNQWYIVDYNKFEPATLLTAGRAHPGLLWVLEQLPGTVEAKDLTLELLRTSYFPSYNIAYFPRIFNLSGGNERVRAFGDWFGYHTNPRAKMFALKQSTIQNLRDMFATMRYNDYLHDPLAECRACHPRPNAANAIAARHDLNPATGTYPFRALGHRSHGATDAKVTSAYLRNEYQFVAVSSPPHNISRGLPPFTWSDFDLGRSISHIGHPDVWTFAPLMHRWEWG</sequence>
<reference evidence="1 2" key="1">
    <citation type="journal article" date="2022" name="Genome Biol. Evol.">
        <title>The Spruce Budworm Genome: Reconstructing the Evolutionary History of Antifreeze Proteins.</title>
        <authorList>
            <person name="Beliveau C."/>
            <person name="Gagne P."/>
            <person name="Picq S."/>
            <person name="Vernygora O."/>
            <person name="Keeling C.I."/>
            <person name="Pinkney K."/>
            <person name="Doucet D."/>
            <person name="Wen F."/>
            <person name="Johnston J.S."/>
            <person name="Maaroufi H."/>
            <person name="Boyle B."/>
            <person name="Laroche J."/>
            <person name="Dewar K."/>
            <person name="Juretic N."/>
            <person name="Blackburn G."/>
            <person name="Nisole A."/>
            <person name="Brunet B."/>
            <person name="Brandao M."/>
            <person name="Lumley L."/>
            <person name="Duan J."/>
            <person name="Quan G."/>
            <person name="Lucarotti C.J."/>
            <person name="Roe A.D."/>
            <person name="Sperling F.A.H."/>
            <person name="Levesque R.C."/>
            <person name="Cusson M."/>
        </authorList>
    </citation>
    <scope>NUCLEOTIDE SEQUENCE [LARGE SCALE GENOMIC DNA]</scope>
    <source>
        <strain evidence="1">Glfc:IPQL:Cfum</strain>
    </source>
</reference>
<dbReference type="EMBL" id="CM046111">
    <property type="protein sequence ID" value="KAI8424712.1"/>
    <property type="molecule type" value="Genomic_DNA"/>
</dbReference>
<evidence type="ECO:0000313" key="1">
    <source>
        <dbReference type="EMBL" id="KAI8424712.1"/>
    </source>
</evidence>
<keyword evidence="2" id="KW-1185">Reference proteome</keyword>
<gene>
    <name evidence="1" type="ORF">MSG28_006666</name>
</gene>
<name>A0ACC0JKT5_CHOFU</name>
<proteinExistence type="predicted"/>